<organism evidence="1 2">
    <name type="scientific">Protopolystoma xenopodis</name>
    <dbReference type="NCBI Taxonomy" id="117903"/>
    <lineage>
        <taxon>Eukaryota</taxon>
        <taxon>Metazoa</taxon>
        <taxon>Spiralia</taxon>
        <taxon>Lophotrochozoa</taxon>
        <taxon>Platyhelminthes</taxon>
        <taxon>Monogenea</taxon>
        <taxon>Polyopisthocotylea</taxon>
        <taxon>Polystomatidea</taxon>
        <taxon>Polystomatidae</taxon>
        <taxon>Protopolystoma</taxon>
    </lineage>
</organism>
<evidence type="ECO:0000313" key="2">
    <source>
        <dbReference type="Proteomes" id="UP000784294"/>
    </source>
</evidence>
<comment type="caution">
    <text evidence="1">The sequence shown here is derived from an EMBL/GenBank/DDBJ whole genome shotgun (WGS) entry which is preliminary data.</text>
</comment>
<reference evidence="1" key="1">
    <citation type="submission" date="2018-11" db="EMBL/GenBank/DDBJ databases">
        <authorList>
            <consortium name="Pathogen Informatics"/>
        </authorList>
    </citation>
    <scope>NUCLEOTIDE SEQUENCE</scope>
</reference>
<accession>A0A3S5A7F8</accession>
<protein>
    <submittedName>
        <fullName evidence="1">Uncharacterized protein</fullName>
    </submittedName>
</protein>
<keyword evidence="2" id="KW-1185">Reference proteome</keyword>
<proteinExistence type="predicted"/>
<evidence type="ECO:0000313" key="1">
    <source>
        <dbReference type="EMBL" id="VEL09074.1"/>
    </source>
</evidence>
<name>A0A3S5A7F8_9PLAT</name>
<sequence length="137" mass="15804">MVPTAHKNHCPADYKPLIPVPAFVILEELEPVMSMPMSKKFPLTRLQTHHPHFLWDPVLNLLLTSRSWSERLLFAVLAQSINLPRDHTAVFYPPTFAMMFSSGASREFDNDLRGTRDMYQASNHLSLSKLTRYYFIG</sequence>
<dbReference type="AlphaFoldDB" id="A0A3S5A7F8"/>
<dbReference type="EMBL" id="CAAALY010005389">
    <property type="protein sequence ID" value="VEL09074.1"/>
    <property type="molecule type" value="Genomic_DNA"/>
</dbReference>
<gene>
    <name evidence="1" type="ORF">PXEA_LOCUS2514</name>
</gene>
<dbReference type="Proteomes" id="UP000784294">
    <property type="component" value="Unassembled WGS sequence"/>
</dbReference>